<dbReference type="EMBL" id="FSQT01000001">
    <property type="protein sequence ID" value="SIM47075.1"/>
    <property type="molecule type" value="Genomic_DNA"/>
</dbReference>
<dbReference type="PANTHER" id="PTHR42812">
    <property type="entry name" value="BETA-XYLOSIDASE"/>
    <property type="match status" value="1"/>
</dbReference>
<protein>
    <submittedName>
        <fullName evidence="7">Beta-xylosidase</fullName>
    </submittedName>
</protein>
<dbReference type="InterPro" id="IPR041542">
    <property type="entry name" value="GH43_C2"/>
</dbReference>
<dbReference type="STRING" id="709881.SAMN04489832_0139"/>
<dbReference type="SUPFAM" id="SSF49899">
    <property type="entry name" value="Concanavalin A-like lectins/glucanases"/>
    <property type="match status" value="1"/>
</dbReference>
<dbReference type="Proteomes" id="UP000185124">
    <property type="component" value="Unassembled WGS sequence"/>
</dbReference>
<dbReference type="NCBIfam" id="NF038114">
    <property type="entry name" value="rightmost"/>
    <property type="match status" value="1"/>
</dbReference>
<evidence type="ECO:0000256" key="5">
    <source>
        <dbReference type="SAM" id="SignalP"/>
    </source>
</evidence>
<evidence type="ECO:0000259" key="6">
    <source>
        <dbReference type="Pfam" id="PF17851"/>
    </source>
</evidence>
<sequence>MPYLLTRRRRAIFVMMALILAVGGLATAQPAHADTQVIGSSDNGDGTYDNPMIWADVPDTDVIRVGDAFYMSSTTMHMNPGVPIMKSYDLVNWEIISYAYLIMDDRPATTLKNNQNMYSQGTWASSLRYKDGIFYIVVPSPTTNKTYFFQTEDPEHQPWRRTEVNTRYHDGSLLMDDDGRNWLVYGNNPLRIIEVNQTVTGIAAGAQSRVLIQNIHAPDPITGITPTSGLAEGCHIQKIDGTYYVECITWPSGKPRTQVAHRASSLEGPWESKTIAQENVRVGNGTGGPAQGNIVDDGQGNWYGVVFRDSGSVGRIPWVMPIHWTDGWPMYGDDETGLHLTRGGPKPIQGFEMKSVVSSDEFTNSEPRPTYNDAVLNPLLPEYVYNGSNLKLEWQWNHNPDNRYWSLTERPGWLRLTTGQMATNMLDARNSLTQRTFGPASSAQVALDVSSMKNGDRAGLALFTARYGTIEVRMDNGAKTIVMMNSSSTTNHTDVASFPLWSNTVYLKADADFAGQLDRGTFYYSLDGVHWTQLGNTQQMSYSTNNHFMGYRFALYNYATTELGGHVDFDYYRISDELQGATPLTIRGFYQPVDMDGVVNAVKAGSTVPMKFEVYSDTTELADPALVTMTVANVACNASAPTEEVESLTTGETSLTYTDGHFQYNWKTPKSPGTCYAVAATIQDGSSITAQFNLR</sequence>
<proteinExistence type="inferred from homology"/>
<dbReference type="Pfam" id="PF17851">
    <property type="entry name" value="GH43_C2"/>
    <property type="match status" value="1"/>
</dbReference>
<evidence type="ECO:0000313" key="8">
    <source>
        <dbReference type="Proteomes" id="UP000185124"/>
    </source>
</evidence>
<keyword evidence="5" id="KW-0732">Signal</keyword>
<feature type="domain" description="Beta-xylosidase C-terminal Concanavalin A-like" evidence="6">
    <location>
        <begin position="385"/>
        <end position="574"/>
    </location>
</feature>
<comment type="similarity">
    <text evidence="1">Belongs to the glycosyl hydrolase 43 family.</text>
</comment>
<keyword evidence="8" id="KW-1185">Reference proteome</keyword>
<accession>A0A1N5TG32</accession>
<keyword evidence="3" id="KW-0326">Glycosidase</keyword>
<dbReference type="Pfam" id="PF04616">
    <property type="entry name" value="Glyco_hydro_43"/>
    <property type="match status" value="1"/>
</dbReference>
<gene>
    <name evidence="7" type="ORF">SAMN04489832_0139</name>
</gene>
<organism evidence="7 8">
    <name type="scientific">Micromonospora cremea</name>
    <dbReference type="NCBI Taxonomy" id="709881"/>
    <lineage>
        <taxon>Bacteria</taxon>
        <taxon>Bacillati</taxon>
        <taxon>Actinomycetota</taxon>
        <taxon>Actinomycetes</taxon>
        <taxon>Micromonosporales</taxon>
        <taxon>Micromonosporaceae</taxon>
        <taxon>Micromonospora</taxon>
    </lineage>
</organism>
<dbReference type="InterPro" id="IPR051795">
    <property type="entry name" value="Glycosyl_Hydrlase_43"/>
</dbReference>
<dbReference type="AlphaFoldDB" id="A0A1N5TG32"/>
<feature type="signal peptide" evidence="5">
    <location>
        <begin position="1"/>
        <end position="33"/>
    </location>
</feature>
<dbReference type="InterPro" id="IPR006710">
    <property type="entry name" value="Glyco_hydro_43"/>
</dbReference>
<evidence type="ECO:0000256" key="2">
    <source>
        <dbReference type="ARBA" id="ARBA00022801"/>
    </source>
</evidence>
<evidence type="ECO:0000256" key="3">
    <source>
        <dbReference type="ARBA" id="ARBA00023295"/>
    </source>
</evidence>
<dbReference type="GO" id="GO:0004553">
    <property type="term" value="F:hydrolase activity, hydrolyzing O-glycosyl compounds"/>
    <property type="evidence" value="ECO:0007669"/>
    <property type="project" value="InterPro"/>
</dbReference>
<dbReference type="Gene3D" id="2.115.10.20">
    <property type="entry name" value="Glycosyl hydrolase domain, family 43"/>
    <property type="match status" value="1"/>
</dbReference>
<feature type="site" description="Important for catalytic activity, responsible for pKa modulation of the active site Glu and correct orientation of both the proton donor and substrate" evidence="4">
    <location>
        <position position="170"/>
    </location>
</feature>
<dbReference type="Gene3D" id="2.60.120.200">
    <property type="match status" value="1"/>
</dbReference>
<reference evidence="8" key="1">
    <citation type="submission" date="2016-12" db="EMBL/GenBank/DDBJ databases">
        <authorList>
            <person name="Varghese N."/>
            <person name="Submissions S."/>
        </authorList>
    </citation>
    <scope>NUCLEOTIDE SEQUENCE [LARGE SCALE GENOMIC DNA]</scope>
    <source>
        <strain evidence="8">DSM 45599</strain>
    </source>
</reference>
<evidence type="ECO:0000313" key="7">
    <source>
        <dbReference type="EMBL" id="SIM47075.1"/>
    </source>
</evidence>
<dbReference type="InterPro" id="IPR013320">
    <property type="entry name" value="ConA-like_dom_sf"/>
</dbReference>
<evidence type="ECO:0000256" key="4">
    <source>
        <dbReference type="PIRSR" id="PIRSR606710-2"/>
    </source>
</evidence>
<evidence type="ECO:0000256" key="1">
    <source>
        <dbReference type="ARBA" id="ARBA00009865"/>
    </source>
</evidence>
<keyword evidence="2" id="KW-0378">Hydrolase</keyword>
<feature type="chain" id="PRO_5012590945" evidence="5">
    <location>
        <begin position="34"/>
        <end position="695"/>
    </location>
</feature>
<dbReference type="GO" id="GO:0005975">
    <property type="term" value="P:carbohydrate metabolic process"/>
    <property type="evidence" value="ECO:0007669"/>
    <property type="project" value="InterPro"/>
</dbReference>
<name>A0A1N5TG32_9ACTN</name>
<dbReference type="PANTHER" id="PTHR42812:SF15">
    <property type="entry name" value="HYDROLASE, PUTATIVE (AFU_ORTHOLOGUE AFUA_2G00930)-RELATED"/>
    <property type="match status" value="1"/>
</dbReference>
<dbReference type="InterPro" id="IPR023296">
    <property type="entry name" value="Glyco_hydro_beta-prop_sf"/>
</dbReference>
<dbReference type="CDD" id="cd09001">
    <property type="entry name" value="GH43_FsAxh1-like"/>
    <property type="match status" value="1"/>
</dbReference>
<dbReference type="SUPFAM" id="SSF75005">
    <property type="entry name" value="Arabinanase/levansucrase/invertase"/>
    <property type="match status" value="1"/>
</dbReference>